<dbReference type="PROSITE" id="PS01305">
    <property type="entry name" value="MOAA_NIFB_PQQE"/>
    <property type="match status" value="1"/>
</dbReference>
<dbReference type="InterPro" id="IPR023885">
    <property type="entry name" value="4Fe4S-binding_SPASM_dom"/>
</dbReference>
<dbReference type="RefSeq" id="WP_307680767.1">
    <property type="nucleotide sequence ID" value="NZ_JAURUP010000002.1"/>
</dbReference>
<proteinExistence type="inferred from homology"/>
<evidence type="ECO:0000256" key="2">
    <source>
        <dbReference type="ARBA" id="ARBA00022485"/>
    </source>
</evidence>
<evidence type="ECO:0000256" key="6">
    <source>
        <dbReference type="ARBA" id="ARBA00023014"/>
    </source>
</evidence>
<reference evidence="9 10" key="1">
    <citation type="submission" date="2023-07" db="EMBL/GenBank/DDBJ databases">
        <title>Genomic Encyclopedia of Type Strains, Phase IV (KMG-IV): sequencing the most valuable type-strain genomes for metagenomic binning, comparative biology and taxonomic classification.</title>
        <authorList>
            <person name="Goeker M."/>
        </authorList>
    </citation>
    <scope>NUCLEOTIDE SEQUENCE [LARGE SCALE GENOMIC DNA]</scope>
    <source>
        <strain evidence="9 10">DSM 25963</strain>
    </source>
</reference>
<keyword evidence="5" id="KW-0408">Iron</keyword>
<evidence type="ECO:0000259" key="8">
    <source>
        <dbReference type="PROSITE" id="PS51918"/>
    </source>
</evidence>
<accession>A0ABT9M154</accession>
<comment type="similarity">
    <text evidence="7">Belongs to the radical SAM superfamily. Anaerobic sulfatase-maturating enzyme family.</text>
</comment>
<evidence type="ECO:0000313" key="10">
    <source>
        <dbReference type="Proteomes" id="UP001223886"/>
    </source>
</evidence>
<keyword evidence="10" id="KW-1185">Reference proteome</keyword>
<evidence type="ECO:0000256" key="7">
    <source>
        <dbReference type="ARBA" id="ARBA00023601"/>
    </source>
</evidence>
<gene>
    <name evidence="9" type="ORF">J2S24_000303</name>
</gene>
<keyword evidence="4" id="KW-0479">Metal-binding</keyword>
<name>A0ABT9M154_9THEO</name>
<keyword evidence="3" id="KW-0949">S-adenosyl-L-methionine</keyword>
<evidence type="ECO:0000313" key="9">
    <source>
        <dbReference type="EMBL" id="MDP9749839.1"/>
    </source>
</evidence>
<dbReference type="InterPro" id="IPR023867">
    <property type="entry name" value="Sulphatase_maturase_rSAM"/>
</dbReference>
<dbReference type="EMBL" id="JAURUP010000002">
    <property type="protein sequence ID" value="MDP9749839.1"/>
    <property type="molecule type" value="Genomic_DNA"/>
</dbReference>
<comment type="caution">
    <text evidence="9">The sequence shown here is derived from an EMBL/GenBank/DDBJ whole genome shotgun (WGS) entry which is preliminary data.</text>
</comment>
<dbReference type="PROSITE" id="PS51918">
    <property type="entry name" value="RADICAL_SAM"/>
    <property type="match status" value="1"/>
</dbReference>
<comment type="cofactor">
    <cofactor evidence="1">
        <name>[4Fe-4S] cluster</name>
        <dbReference type="ChEBI" id="CHEBI:49883"/>
    </cofactor>
</comment>
<dbReference type="InterPro" id="IPR000385">
    <property type="entry name" value="MoaA_NifB_PqqE_Fe-S-bd_CS"/>
</dbReference>
<dbReference type="Gene3D" id="3.20.20.70">
    <property type="entry name" value="Aldolase class I"/>
    <property type="match status" value="1"/>
</dbReference>
<dbReference type="CDD" id="cd01335">
    <property type="entry name" value="Radical_SAM"/>
    <property type="match status" value="1"/>
</dbReference>
<dbReference type="PANTHER" id="PTHR43273">
    <property type="entry name" value="ANAEROBIC SULFATASE-MATURATING ENZYME HOMOLOG ASLB-RELATED"/>
    <property type="match status" value="1"/>
</dbReference>
<dbReference type="SFLD" id="SFLDG01067">
    <property type="entry name" value="SPASM/twitch_domain_containing"/>
    <property type="match status" value="1"/>
</dbReference>
<dbReference type="Proteomes" id="UP001223886">
    <property type="component" value="Unassembled WGS sequence"/>
</dbReference>
<evidence type="ECO:0000256" key="1">
    <source>
        <dbReference type="ARBA" id="ARBA00001966"/>
    </source>
</evidence>
<sequence>MFKSKYIHECFINSKLLLFHTLTFSYEILTGEDIVLWEKNKFDFISNKKLGKLISKLFIVEDKGSDEALLNKAITLLGNKGRLKPQFFIYVTTECNLNCPYCYQRDYKSKNITISKKHVDSVVTTIDLLSKKENKHLVIFGGEPLLPQNKQIVEYMFDRFKTIDATVEIVTNGIYLKQYDDVLSSNKQMIKILRFTLNGPKKIHNFIRDNSNFDTFSIITDNIRYVLNKYDHIQVIINFLLDKLNCDSISDLFNELEINDILGKQNCRIEFGRIQSRKHPENNFYKNELPYTEYYPVLLRTKLKDKRITDEMLIGSEVSILGKIYRQFLKKEIAIPNLKGCKAIYPGVFAFYPDGKIYPCDEIAGDVSYAIGQYYPYFMFYKEKENWSSYSVLDNEKCLKCKFIGMCNGGCLVSNLAVNGDINSPYCLDIENSLNNFLVELELEGFFNGQDYS</sequence>
<dbReference type="InterPro" id="IPR058240">
    <property type="entry name" value="rSAM_sf"/>
</dbReference>
<evidence type="ECO:0000256" key="4">
    <source>
        <dbReference type="ARBA" id="ARBA00022723"/>
    </source>
</evidence>
<dbReference type="SFLD" id="SFLDS00029">
    <property type="entry name" value="Radical_SAM"/>
    <property type="match status" value="1"/>
</dbReference>
<protein>
    <recommendedName>
        <fullName evidence="8">Radical SAM core domain-containing protein</fullName>
    </recommendedName>
</protein>
<dbReference type="PANTHER" id="PTHR43273:SF3">
    <property type="entry name" value="ANAEROBIC SULFATASE-MATURATING ENZYME HOMOLOG ASLB-RELATED"/>
    <property type="match status" value="1"/>
</dbReference>
<dbReference type="Pfam" id="PF04055">
    <property type="entry name" value="Radical_SAM"/>
    <property type="match status" value="1"/>
</dbReference>
<organism evidence="9 10">
    <name type="scientific">Thermoanaerobacter pentosaceus</name>
    <dbReference type="NCBI Taxonomy" id="694059"/>
    <lineage>
        <taxon>Bacteria</taxon>
        <taxon>Bacillati</taxon>
        <taxon>Bacillota</taxon>
        <taxon>Clostridia</taxon>
        <taxon>Thermoanaerobacterales</taxon>
        <taxon>Thermoanaerobacteraceae</taxon>
        <taxon>Thermoanaerobacter</taxon>
    </lineage>
</organism>
<dbReference type="SUPFAM" id="SSF102114">
    <property type="entry name" value="Radical SAM enzymes"/>
    <property type="match status" value="1"/>
</dbReference>
<keyword evidence="6" id="KW-0411">Iron-sulfur</keyword>
<dbReference type="InterPro" id="IPR007197">
    <property type="entry name" value="rSAM"/>
</dbReference>
<dbReference type="NCBIfam" id="TIGR04085">
    <property type="entry name" value="rSAM_more_4Fe4S"/>
    <property type="match status" value="1"/>
</dbReference>
<keyword evidence="2" id="KW-0004">4Fe-4S</keyword>
<dbReference type="InterPro" id="IPR013785">
    <property type="entry name" value="Aldolase_TIM"/>
</dbReference>
<feature type="domain" description="Radical SAM core" evidence="8">
    <location>
        <begin position="81"/>
        <end position="323"/>
    </location>
</feature>
<evidence type="ECO:0000256" key="5">
    <source>
        <dbReference type="ARBA" id="ARBA00023004"/>
    </source>
</evidence>
<evidence type="ECO:0000256" key="3">
    <source>
        <dbReference type="ARBA" id="ARBA00022691"/>
    </source>
</evidence>